<organism evidence="7 8">
    <name type="scientific">Zavarzinia compransoris</name>
    <dbReference type="NCBI Taxonomy" id="1264899"/>
    <lineage>
        <taxon>Bacteria</taxon>
        <taxon>Pseudomonadati</taxon>
        <taxon>Pseudomonadota</taxon>
        <taxon>Alphaproteobacteria</taxon>
        <taxon>Rhodospirillales</taxon>
        <taxon>Zavarziniaceae</taxon>
        <taxon>Zavarzinia</taxon>
    </lineage>
</organism>
<comment type="function">
    <text evidence="5">Acetylates the N-terminal alanine of ribosomal protein bS18.</text>
</comment>
<comment type="subcellular location">
    <subcellularLocation>
        <location evidence="5">Cytoplasm</location>
    </subcellularLocation>
</comment>
<comment type="catalytic activity">
    <reaction evidence="5">
        <text>N-terminal L-alanyl-[ribosomal protein bS18] + acetyl-CoA = N-terminal N(alpha)-acetyl-L-alanyl-[ribosomal protein bS18] + CoA + H(+)</text>
        <dbReference type="Rhea" id="RHEA:43756"/>
        <dbReference type="Rhea" id="RHEA-COMP:10676"/>
        <dbReference type="Rhea" id="RHEA-COMP:10677"/>
        <dbReference type="ChEBI" id="CHEBI:15378"/>
        <dbReference type="ChEBI" id="CHEBI:57287"/>
        <dbReference type="ChEBI" id="CHEBI:57288"/>
        <dbReference type="ChEBI" id="CHEBI:64718"/>
        <dbReference type="ChEBI" id="CHEBI:83683"/>
        <dbReference type="EC" id="2.3.1.266"/>
    </reaction>
</comment>
<keyword evidence="4" id="KW-0012">Acyltransferase</keyword>
<evidence type="ECO:0000256" key="2">
    <source>
        <dbReference type="ARBA" id="ARBA00022490"/>
    </source>
</evidence>
<sequence>MAGGGPVRPADPAHLAALADLHRACFPDDPWDAETLGRLAAMPGALLLCADRGFILLRGAADETEVITIAVDPAARGRGLGRALLGAGLDRAARAGAARAFLEVAVDNDAALALYRRAGFAEAGRRRGYYRRADGGFADALVMARDLPLS</sequence>
<dbReference type="GO" id="GO:0005737">
    <property type="term" value="C:cytoplasm"/>
    <property type="evidence" value="ECO:0007669"/>
    <property type="project" value="UniProtKB-SubCell"/>
</dbReference>
<dbReference type="RefSeq" id="WP_109921528.1">
    <property type="nucleotide sequence ID" value="NZ_QGLF01000003.1"/>
</dbReference>
<reference evidence="8" key="1">
    <citation type="submission" date="2018-05" db="EMBL/GenBank/DDBJ databases">
        <title>Zavarzinia sp. HR-AS.</title>
        <authorList>
            <person name="Lee Y."/>
            <person name="Jeon C.O."/>
        </authorList>
    </citation>
    <scope>NUCLEOTIDE SEQUENCE [LARGE SCALE GENOMIC DNA]</scope>
    <source>
        <strain evidence="8">DSM 1231</strain>
    </source>
</reference>
<dbReference type="EMBL" id="QGLF01000003">
    <property type="protein sequence ID" value="PWR20884.1"/>
    <property type="molecule type" value="Genomic_DNA"/>
</dbReference>
<keyword evidence="8" id="KW-1185">Reference proteome</keyword>
<dbReference type="InterPro" id="IPR006464">
    <property type="entry name" value="AcTrfase_RimI/Ard1"/>
</dbReference>
<dbReference type="InterPro" id="IPR000182">
    <property type="entry name" value="GNAT_dom"/>
</dbReference>
<dbReference type="Gene3D" id="3.40.630.30">
    <property type="match status" value="1"/>
</dbReference>
<feature type="domain" description="N-acetyltransferase" evidence="6">
    <location>
        <begin position="5"/>
        <end position="148"/>
    </location>
</feature>
<evidence type="ECO:0000313" key="7">
    <source>
        <dbReference type="EMBL" id="PWR20884.1"/>
    </source>
</evidence>
<dbReference type="CDD" id="cd04301">
    <property type="entry name" value="NAT_SF"/>
    <property type="match status" value="1"/>
</dbReference>
<evidence type="ECO:0000256" key="5">
    <source>
        <dbReference type="RuleBase" id="RU363094"/>
    </source>
</evidence>
<dbReference type="InterPro" id="IPR016181">
    <property type="entry name" value="Acyl_CoA_acyltransferase"/>
</dbReference>
<dbReference type="Pfam" id="PF00583">
    <property type="entry name" value="Acetyltransf_1"/>
    <property type="match status" value="1"/>
</dbReference>
<protein>
    <recommendedName>
        <fullName evidence="5">[Ribosomal protein bS18]-alanine N-acetyltransferase</fullName>
        <ecNumber evidence="5">2.3.1.266</ecNumber>
    </recommendedName>
</protein>
<name>A0A317E367_9PROT</name>
<dbReference type="GO" id="GO:0008999">
    <property type="term" value="F:protein-N-terminal-alanine acetyltransferase activity"/>
    <property type="evidence" value="ECO:0007669"/>
    <property type="project" value="UniProtKB-EC"/>
</dbReference>
<dbReference type="AlphaFoldDB" id="A0A317E367"/>
<dbReference type="Proteomes" id="UP000246077">
    <property type="component" value="Unassembled WGS sequence"/>
</dbReference>
<comment type="caution">
    <text evidence="7">The sequence shown here is derived from an EMBL/GenBank/DDBJ whole genome shotgun (WGS) entry which is preliminary data.</text>
</comment>
<dbReference type="PANTHER" id="PTHR43420:SF44">
    <property type="entry name" value="ACETYLTRANSFERASE YPEA"/>
    <property type="match status" value="1"/>
</dbReference>
<dbReference type="EC" id="2.3.1.266" evidence="5"/>
<evidence type="ECO:0000256" key="3">
    <source>
        <dbReference type="ARBA" id="ARBA00022679"/>
    </source>
</evidence>
<keyword evidence="3 7" id="KW-0808">Transferase</keyword>
<comment type="similarity">
    <text evidence="1 5">Belongs to the acetyltransferase family. RimI subfamily.</text>
</comment>
<dbReference type="SUPFAM" id="SSF55729">
    <property type="entry name" value="Acyl-CoA N-acyltransferases (Nat)"/>
    <property type="match status" value="1"/>
</dbReference>
<evidence type="ECO:0000256" key="4">
    <source>
        <dbReference type="ARBA" id="ARBA00023315"/>
    </source>
</evidence>
<evidence type="ECO:0000259" key="6">
    <source>
        <dbReference type="PROSITE" id="PS51186"/>
    </source>
</evidence>
<dbReference type="PANTHER" id="PTHR43420">
    <property type="entry name" value="ACETYLTRANSFERASE"/>
    <property type="match status" value="1"/>
</dbReference>
<accession>A0A317E367</accession>
<dbReference type="OrthoDB" id="9804026at2"/>
<dbReference type="NCBIfam" id="TIGR01575">
    <property type="entry name" value="rimI"/>
    <property type="match status" value="1"/>
</dbReference>
<dbReference type="InterPro" id="IPR050680">
    <property type="entry name" value="YpeA/RimI_acetyltransf"/>
</dbReference>
<dbReference type="PROSITE" id="PS51186">
    <property type="entry name" value="GNAT"/>
    <property type="match status" value="1"/>
</dbReference>
<evidence type="ECO:0000256" key="1">
    <source>
        <dbReference type="ARBA" id="ARBA00005395"/>
    </source>
</evidence>
<keyword evidence="2 5" id="KW-0963">Cytoplasm</keyword>
<proteinExistence type="inferred from homology"/>
<gene>
    <name evidence="7" type="primary">rimI</name>
    <name evidence="7" type="ORF">DKG75_12900</name>
</gene>
<evidence type="ECO:0000313" key="8">
    <source>
        <dbReference type="Proteomes" id="UP000246077"/>
    </source>
</evidence>